<dbReference type="PROSITE" id="PS51163">
    <property type="entry name" value="YRDC"/>
    <property type="match status" value="1"/>
</dbReference>
<dbReference type="Pfam" id="PF00708">
    <property type="entry name" value="Acylphosphatase"/>
    <property type="match status" value="1"/>
</dbReference>
<protein>
    <recommendedName>
        <fullName evidence="8">Carbamoyltransferase HypF</fullName>
        <ecNumber evidence="8">6.2.-.-</ecNumber>
    </recommendedName>
</protein>
<dbReference type="GO" id="GO:0051604">
    <property type="term" value="P:protein maturation"/>
    <property type="evidence" value="ECO:0007669"/>
    <property type="project" value="TreeGrafter"/>
</dbReference>
<keyword evidence="6" id="KW-0862">Zinc</keyword>
<dbReference type="Pfam" id="PF17788">
    <property type="entry name" value="HypF_C"/>
    <property type="match status" value="1"/>
</dbReference>
<evidence type="ECO:0000256" key="2">
    <source>
        <dbReference type="ARBA" id="ARBA00008097"/>
    </source>
</evidence>
<dbReference type="PANTHER" id="PTHR42959">
    <property type="entry name" value="CARBAMOYLTRANSFERASE"/>
    <property type="match status" value="1"/>
</dbReference>
<accession>D5WZZ2</accession>
<evidence type="ECO:0000259" key="11">
    <source>
        <dbReference type="PROSITE" id="PS51163"/>
    </source>
</evidence>
<keyword evidence="3" id="KW-0436">Ligase</keyword>
<dbReference type="Pfam" id="PF07503">
    <property type="entry name" value="zf-HYPF"/>
    <property type="match status" value="2"/>
</dbReference>
<dbReference type="InterPro" id="IPR036046">
    <property type="entry name" value="Acylphosphatase-like_dom_sf"/>
</dbReference>
<name>D5WZZ2_THIK1</name>
<keyword evidence="4" id="KW-0479">Metal-binding</keyword>
<dbReference type="STRING" id="75379.Tint_3091"/>
<dbReference type="SUPFAM" id="SSF54975">
    <property type="entry name" value="Acylphosphatase/BLUF domain-like"/>
    <property type="match status" value="1"/>
</dbReference>
<dbReference type="UniPathway" id="UPA00335"/>
<dbReference type="Gene3D" id="3.30.110.120">
    <property type="match status" value="1"/>
</dbReference>
<keyword evidence="9" id="KW-0378">Hydrolase</keyword>
<evidence type="ECO:0000256" key="8">
    <source>
        <dbReference type="PIRNR" id="PIRNR006256"/>
    </source>
</evidence>
<comment type="similarity">
    <text evidence="2 8">Belongs to the carbamoyltransferase HypF family.</text>
</comment>
<evidence type="ECO:0000256" key="4">
    <source>
        <dbReference type="ARBA" id="ARBA00022723"/>
    </source>
</evidence>
<evidence type="ECO:0000259" key="10">
    <source>
        <dbReference type="PROSITE" id="PS51160"/>
    </source>
</evidence>
<reference evidence="12" key="1">
    <citation type="submission" date="2010-04" db="EMBL/GenBank/DDBJ databases">
        <title>Complete sequence of Thiomonas intermedia K12.</title>
        <authorList>
            <consortium name="US DOE Joint Genome Institute"/>
            <person name="Lucas S."/>
            <person name="Copeland A."/>
            <person name="Lapidus A."/>
            <person name="Cheng J.-F."/>
            <person name="Bruce D."/>
            <person name="Goodwin L."/>
            <person name="Pitluck S."/>
            <person name="Davenport K."/>
            <person name="Detter J.C."/>
            <person name="Han C."/>
            <person name="Tapia R."/>
            <person name="Land M."/>
            <person name="Hauser L."/>
            <person name="Kyrpides N."/>
            <person name="Ovchinnikova G."/>
            <person name="Kerfeld C.A."/>
            <person name="Cannon G.C."/>
            <person name="Heinhorst S."/>
            <person name="Woyke T."/>
        </authorList>
    </citation>
    <scope>NUCLEOTIDE SEQUENCE [LARGE SCALE GENOMIC DNA]</scope>
    <source>
        <strain evidence="12">K12</strain>
    </source>
</reference>
<dbReference type="EMBL" id="CP002021">
    <property type="protein sequence ID" value="ADG32420.1"/>
    <property type="molecule type" value="Genomic_DNA"/>
</dbReference>
<gene>
    <name evidence="12" type="ordered locus">Tint_3091</name>
</gene>
<dbReference type="eggNOG" id="COG0068">
    <property type="taxonomic scope" value="Bacteria"/>
</dbReference>
<evidence type="ECO:0000256" key="6">
    <source>
        <dbReference type="ARBA" id="ARBA00022833"/>
    </source>
</evidence>
<dbReference type="InterPro" id="IPR004421">
    <property type="entry name" value="Carbamoyltransferase_HypF"/>
</dbReference>
<dbReference type="InterPro" id="IPR011125">
    <property type="entry name" value="Znf_HypF"/>
</dbReference>
<evidence type="ECO:0000256" key="3">
    <source>
        <dbReference type="ARBA" id="ARBA00022598"/>
    </source>
</evidence>
<dbReference type="KEGG" id="tin:Tint_3091"/>
<dbReference type="Pfam" id="PF22521">
    <property type="entry name" value="HypF_C_2"/>
    <property type="match status" value="1"/>
</dbReference>
<dbReference type="GO" id="GO:0003998">
    <property type="term" value="F:acylphosphatase activity"/>
    <property type="evidence" value="ECO:0007669"/>
    <property type="project" value="UniProtKB-EC"/>
</dbReference>
<comment type="pathway">
    <text evidence="1 8">Protein modification; [NiFe] hydrogenase maturation.</text>
</comment>
<dbReference type="GO" id="GO:0008270">
    <property type="term" value="F:zinc ion binding"/>
    <property type="evidence" value="ECO:0007669"/>
    <property type="project" value="UniProtKB-KW"/>
</dbReference>
<dbReference type="PROSITE" id="PS51160">
    <property type="entry name" value="ACYLPHOSPHATASE_3"/>
    <property type="match status" value="1"/>
</dbReference>
<dbReference type="SUPFAM" id="SSF55821">
    <property type="entry name" value="YrdC/RibB"/>
    <property type="match status" value="1"/>
</dbReference>
<keyword evidence="5" id="KW-0863">Zinc-finger</keyword>
<evidence type="ECO:0000256" key="1">
    <source>
        <dbReference type="ARBA" id="ARBA00004711"/>
    </source>
</evidence>
<sequence length="763" mass="80383">MVQGVGFRPMVWRLARDLDLSGTVRNDADGVLIAAWGTPDALDALPARLRAHCPPLARIDAIDVVPLAPGEAPDDFTIVPSQGGHAATEVTPDAASCPACLADVNNPADRRWRHAFANCTHCGPRLSIVSAVPYDRASTAMADFAMCPRCATEYADPADRRFHAQPIACPDCGPTLWLEQNGERIVGDPIATAVDLLRAGRILAIKGIGSFHLVVDATAADAVARLRARKRRPHKPLALMARDLDVVRRYAALTSDDERALSGPAAPVVLLEATEPHALPYAIAPDTRLLGFMLPMSPLHHLLLASFDTPLVFTSGNASGAPPCIDNAEALDRLDDIADAYLLHDRPILNRLDDSVLRRIAGTLQPLRRSRGYAPGALPLPHGFGDAPAVTALGAELKNTACLLAGGRAILSQHFGDLGGTSAAAEAARGLERLSQLFDHDPDIIAVDLHPGYHATRQGRELAARDGLGLAEVQHHHAHIAACMADHGHPLNGPPILGLALDGLGLGDDGMLWGGELLRVDYTTSTRLASLRPVALPGGDAASRQPWRNLAAQLLALPAASELLARHADLPAVRHLRGKPLDTLARMVSTGAHAPLASSTGRLFDAVAAALGLHAEAQTFEGQAAMTLESLATSSTDAGAYAFALTEVDGLLRLDPAPLWPALLADLQRGVAPGTVARRFLNGLTAAWAEAIAAVAGNGPFAAIALSGGVFQNALISQLLHDRLCDFDLPVWMHRRVPANDGGLALGQAVIAAARALQPNWSN</sequence>
<dbReference type="Pfam" id="PF01300">
    <property type="entry name" value="Sua5_yciO_yrdC"/>
    <property type="match status" value="1"/>
</dbReference>
<dbReference type="GO" id="GO:0016743">
    <property type="term" value="F:carboxyl- or carbamoyltransferase activity"/>
    <property type="evidence" value="ECO:0007669"/>
    <property type="project" value="UniProtKB-UniRule"/>
</dbReference>
<dbReference type="HOGENOM" id="CLU_009164_0_0_4"/>
<dbReference type="PANTHER" id="PTHR42959:SF1">
    <property type="entry name" value="CARBAMOYLTRANSFERASE HYPF"/>
    <property type="match status" value="1"/>
</dbReference>
<dbReference type="InterPro" id="IPR001792">
    <property type="entry name" value="Acylphosphatase-like_dom"/>
</dbReference>
<comment type="catalytic activity">
    <reaction evidence="7 8">
        <text>C-terminal L-cysteinyl-[HypE protein] + carbamoyl phosphate + ATP + H2O = C-terminal S-carboxamide-L-cysteinyl-[HypE protein] + AMP + phosphate + diphosphate + H(+)</text>
        <dbReference type="Rhea" id="RHEA:55636"/>
        <dbReference type="Rhea" id="RHEA-COMP:14247"/>
        <dbReference type="Rhea" id="RHEA-COMP:14392"/>
        <dbReference type="ChEBI" id="CHEBI:15377"/>
        <dbReference type="ChEBI" id="CHEBI:15378"/>
        <dbReference type="ChEBI" id="CHEBI:30616"/>
        <dbReference type="ChEBI" id="CHEBI:33019"/>
        <dbReference type="ChEBI" id="CHEBI:43474"/>
        <dbReference type="ChEBI" id="CHEBI:58228"/>
        <dbReference type="ChEBI" id="CHEBI:76913"/>
        <dbReference type="ChEBI" id="CHEBI:139126"/>
        <dbReference type="ChEBI" id="CHEBI:456215"/>
    </reaction>
</comment>
<feature type="domain" description="Acylphosphatase-like" evidence="10">
    <location>
        <begin position="1"/>
        <end position="80"/>
    </location>
</feature>
<dbReference type="GO" id="GO:0003725">
    <property type="term" value="F:double-stranded RNA binding"/>
    <property type="evidence" value="ECO:0007669"/>
    <property type="project" value="InterPro"/>
</dbReference>
<feature type="domain" description="YrdC-like" evidence="11">
    <location>
        <begin position="187"/>
        <end position="372"/>
    </location>
</feature>
<proteinExistence type="inferred from homology"/>
<dbReference type="InterPro" id="IPR051060">
    <property type="entry name" value="Carbamoyltrans_HypF-like"/>
</dbReference>
<dbReference type="EC" id="6.2.-.-" evidence="8"/>
<evidence type="ECO:0000256" key="9">
    <source>
        <dbReference type="PROSITE-ProRule" id="PRU00520"/>
    </source>
</evidence>
<dbReference type="PIRSF" id="PIRSF006256">
    <property type="entry name" value="CMPcnvr_hdrg_mat"/>
    <property type="match status" value="1"/>
</dbReference>
<dbReference type="NCBIfam" id="TIGR00143">
    <property type="entry name" value="hypF"/>
    <property type="match status" value="1"/>
</dbReference>
<dbReference type="InterPro" id="IPR006070">
    <property type="entry name" value="Sua5-like_dom"/>
</dbReference>
<dbReference type="InterPro" id="IPR017945">
    <property type="entry name" value="DHBP_synth_RibB-like_a/b_dom"/>
</dbReference>
<comment type="catalytic activity">
    <reaction evidence="9">
        <text>an acyl phosphate + H2O = a carboxylate + phosphate + H(+)</text>
        <dbReference type="Rhea" id="RHEA:14965"/>
        <dbReference type="ChEBI" id="CHEBI:15377"/>
        <dbReference type="ChEBI" id="CHEBI:15378"/>
        <dbReference type="ChEBI" id="CHEBI:29067"/>
        <dbReference type="ChEBI" id="CHEBI:43474"/>
        <dbReference type="ChEBI" id="CHEBI:59918"/>
        <dbReference type="EC" id="3.6.1.7"/>
    </reaction>
</comment>
<dbReference type="GO" id="GO:0016874">
    <property type="term" value="F:ligase activity"/>
    <property type="evidence" value="ECO:0007669"/>
    <property type="project" value="UniProtKB-UniRule"/>
</dbReference>
<dbReference type="Gene3D" id="3.30.420.360">
    <property type="match status" value="1"/>
</dbReference>
<dbReference type="AlphaFoldDB" id="D5WZZ2"/>
<dbReference type="InterPro" id="IPR055128">
    <property type="entry name" value="HypF_C_2"/>
</dbReference>
<evidence type="ECO:0000256" key="5">
    <source>
        <dbReference type="ARBA" id="ARBA00022771"/>
    </source>
</evidence>
<feature type="active site" evidence="9">
    <location>
        <position position="26"/>
    </location>
</feature>
<comment type="function">
    <text evidence="8">Involved in the maturation of [NiFe] hydrogenases. Along with HypE, it catalyzes the synthesis of the CN ligands of the active site iron of [NiFe]-hydrogenases. HypF functions as a carbamoyl transferase using carbamoylphosphate as a substrate and transferring the carboxamido moiety in an ATP-dependent reaction to the thiolate of the C-terminal cysteine of HypE yielding a protein-S-carboxamide.</text>
</comment>
<feature type="active site" evidence="9">
    <location>
        <position position="8"/>
    </location>
</feature>
<evidence type="ECO:0000256" key="7">
    <source>
        <dbReference type="ARBA" id="ARBA00048220"/>
    </source>
</evidence>
<dbReference type="Gene3D" id="3.30.420.40">
    <property type="match status" value="1"/>
</dbReference>
<evidence type="ECO:0000313" key="12">
    <source>
        <dbReference type="EMBL" id="ADG32420.1"/>
    </source>
</evidence>
<organism evidence="12">
    <name type="scientific">Thiomonas intermedia (strain K12)</name>
    <name type="common">Thiobacillus intermedius</name>
    <dbReference type="NCBI Taxonomy" id="75379"/>
    <lineage>
        <taxon>Bacteria</taxon>
        <taxon>Pseudomonadati</taxon>
        <taxon>Pseudomonadota</taxon>
        <taxon>Betaproteobacteria</taxon>
        <taxon>Burkholderiales</taxon>
        <taxon>Thiomonas</taxon>
    </lineage>
</organism>
<dbReference type="InterPro" id="IPR041440">
    <property type="entry name" value="HypF_C"/>
</dbReference>
<dbReference type="Gene3D" id="3.90.870.50">
    <property type="match status" value="1"/>
</dbReference>